<proteinExistence type="predicted"/>
<protein>
    <submittedName>
        <fullName evidence="1">Uncharacterized protein</fullName>
    </submittedName>
</protein>
<dbReference type="AlphaFoldDB" id="I0AI72"/>
<evidence type="ECO:0000313" key="2">
    <source>
        <dbReference type="Proteomes" id="UP000007394"/>
    </source>
</evidence>
<name>I0AI72_IGNAJ</name>
<sequence length="251" mass="28775">MIERVKMERKFLILLLNILLFHNNFICAQTSEYGNLKIYTREAYLSSFGYYSGSHKLPTGIAPSRFDYHGIAYTKDYDISNIGNILINNYSEIRFTLDGIFRFGLAMGTAVLSSEGELPFPQNEIKYYEVNMDFFTISLNPEYTIILRDGYAITAHFGIDLINIGGTASIPDKGDLLKYSVGQFNLIPLAFRPAIYFDFGNSGLGIGAYINPSNILSFRYTSEDLYPDDKWGIKTFDNFFKRYEFQIIFTF</sequence>
<dbReference type="HOGENOM" id="CLU_1105987_0_0_10"/>
<dbReference type="Proteomes" id="UP000007394">
    <property type="component" value="Chromosome"/>
</dbReference>
<dbReference type="EMBL" id="CP003418">
    <property type="protein sequence ID" value="AFH48679.1"/>
    <property type="molecule type" value="Genomic_DNA"/>
</dbReference>
<accession>I0AI72</accession>
<gene>
    <name evidence="1" type="ordered locus">IALB_0967</name>
</gene>
<organism evidence="1 2">
    <name type="scientific">Ignavibacterium album (strain DSM 19864 / JCM 16511 / NBRC 101810 / Mat9-16)</name>
    <dbReference type="NCBI Taxonomy" id="945713"/>
    <lineage>
        <taxon>Bacteria</taxon>
        <taxon>Pseudomonadati</taxon>
        <taxon>Ignavibacteriota</taxon>
        <taxon>Ignavibacteria</taxon>
        <taxon>Ignavibacteriales</taxon>
        <taxon>Ignavibacteriaceae</taxon>
        <taxon>Ignavibacterium</taxon>
    </lineage>
</organism>
<reference evidence="1 2" key="1">
    <citation type="journal article" date="2012" name="Front. Microbiol.">
        <title>Complete genome of Ignavibacterium album, a metabolically versatile, flagellated, facultative anaerobe from the phylum Chlorobi.</title>
        <authorList>
            <person name="Liu Z."/>
            <person name="Frigaard N.-U."/>
            <person name="Vogl K."/>
            <person name="Iino T."/>
            <person name="Ohkuma M."/>
            <person name="Overmann J."/>
            <person name="Bryant D.A."/>
        </authorList>
    </citation>
    <scope>NUCLEOTIDE SEQUENCE [LARGE SCALE GENOMIC DNA]</scope>
    <source>
        <strain evidence="2">DSM 19864 / JCM 16511 / NBRC 101810 / Mat9-16</strain>
    </source>
</reference>
<keyword evidence="2" id="KW-1185">Reference proteome</keyword>
<dbReference type="KEGG" id="ial:IALB_0967"/>
<evidence type="ECO:0000313" key="1">
    <source>
        <dbReference type="EMBL" id="AFH48679.1"/>
    </source>
</evidence>
<dbReference type="STRING" id="945713.IALB_0967"/>